<dbReference type="AlphaFoldDB" id="N0B8J7"/>
<accession>N0B8J7</accession>
<organism evidence="3 4">
    <name type="scientific">Hyphomicrobium denitrificans 1NES1</name>
    <dbReference type="NCBI Taxonomy" id="670307"/>
    <lineage>
        <taxon>Bacteria</taxon>
        <taxon>Pseudomonadati</taxon>
        <taxon>Pseudomonadota</taxon>
        <taxon>Alphaproteobacteria</taxon>
        <taxon>Hyphomicrobiales</taxon>
        <taxon>Hyphomicrobiaceae</taxon>
        <taxon>Hyphomicrobium</taxon>
    </lineage>
</organism>
<protein>
    <submittedName>
        <fullName evidence="3">Ribosomal L11 methyltransferase</fullName>
    </submittedName>
</protein>
<keyword evidence="2 3" id="KW-0808">Transferase</keyword>
<dbReference type="PANTHER" id="PTHR43648:SF1">
    <property type="entry name" value="ELECTRON TRANSFER FLAVOPROTEIN BETA SUBUNIT LYSINE METHYLTRANSFERASE"/>
    <property type="match status" value="1"/>
</dbReference>
<dbReference type="OrthoDB" id="9794615at2"/>
<dbReference type="InterPro" id="IPR050078">
    <property type="entry name" value="Ribosomal_L11_MeTrfase_PrmA"/>
</dbReference>
<dbReference type="PANTHER" id="PTHR43648">
    <property type="entry name" value="ELECTRON TRANSFER FLAVOPROTEIN BETA SUBUNIT LYSINE METHYLTRANSFERASE"/>
    <property type="match status" value="1"/>
</dbReference>
<dbReference type="Pfam" id="PF06325">
    <property type="entry name" value="PrmA"/>
    <property type="match status" value="1"/>
</dbReference>
<dbReference type="Gene3D" id="3.40.50.150">
    <property type="entry name" value="Vaccinia Virus protein VP39"/>
    <property type="match status" value="1"/>
</dbReference>
<gene>
    <name evidence="3" type="ORF">HYPDE_41353</name>
</gene>
<dbReference type="SUPFAM" id="SSF53335">
    <property type="entry name" value="S-adenosyl-L-methionine-dependent methyltransferases"/>
    <property type="match status" value="1"/>
</dbReference>
<dbReference type="CDD" id="cd02440">
    <property type="entry name" value="AdoMet_MTases"/>
    <property type="match status" value="1"/>
</dbReference>
<dbReference type="Proteomes" id="UP000005952">
    <property type="component" value="Chromosome"/>
</dbReference>
<name>N0B8J7_9HYPH</name>
<dbReference type="InterPro" id="IPR029063">
    <property type="entry name" value="SAM-dependent_MTases_sf"/>
</dbReference>
<dbReference type="STRING" id="670307.HYPDE_41353"/>
<evidence type="ECO:0000256" key="2">
    <source>
        <dbReference type="ARBA" id="ARBA00022679"/>
    </source>
</evidence>
<dbReference type="GO" id="GO:0032259">
    <property type="term" value="P:methylation"/>
    <property type="evidence" value="ECO:0007669"/>
    <property type="project" value="UniProtKB-KW"/>
</dbReference>
<evidence type="ECO:0000313" key="3">
    <source>
        <dbReference type="EMBL" id="AGK59939.1"/>
    </source>
</evidence>
<reference evidence="3 4" key="1">
    <citation type="journal article" date="2013" name="Genome Announc.">
        <title>Genome sequences for three denitrifying bacterial strains isolated from a uranium- and nitrate-contaminated subsurface environment.</title>
        <authorList>
            <person name="Venkatramanan R."/>
            <person name="Prakash O."/>
            <person name="Woyke T."/>
            <person name="Chain P."/>
            <person name="Goodwin L.A."/>
            <person name="Watson D."/>
            <person name="Brooks S."/>
            <person name="Kostka J.E."/>
            <person name="Green S.J."/>
        </authorList>
    </citation>
    <scope>NUCLEOTIDE SEQUENCE [LARGE SCALE GENOMIC DNA]</scope>
    <source>
        <strain evidence="3 4">1NES1</strain>
    </source>
</reference>
<keyword evidence="1 3" id="KW-0489">Methyltransferase</keyword>
<dbReference type="HOGENOM" id="CLU_074455_1_0_5"/>
<dbReference type="GO" id="GO:0016279">
    <property type="term" value="F:protein-lysine N-methyltransferase activity"/>
    <property type="evidence" value="ECO:0007669"/>
    <property type="project" value="TreeGrafter"/>
</dbReference>
<sequence length="223" mass="24229">MSSERLDQADPQALAHFIEANTEMLAPPLVPEIVLHLAAESLPIWQKTEDELGEMNVPPPYWAFAWAGGQAMARYLIDTPDICRDRPVLDLGSGSGISAIAAAKVGARYVLAADIDPLALAAIELNGKANDVPIETTGDDLLAQPGPREGVVIIGDLFYERELADGVLGFIDSAKAAGCTVLIGDPQRSYFPRGRFEKLFEYQVPVTRELEDAEIKRTAVWRA</sequence>
<evidence type="ECO:0000256" key="1">
    <source>
        <dbReference type="ARBA" id="ARBA00022603"/>
    </source>
</evidence>
<dbReference type="eggNOG" id="COG3897">
    <property type="taxonomic scope" value="Bacteria"/>
</dbReference>
<proteinExistence type="predicted"/>
<keyword evidence="4" id="KW-1185">Reference proteome</keyword>
<dbReference type="EMBL" id="CP005587">
    <property type="protein sequence ID" value="AGK59939.1"/>
    <property type="molecule type" value="Genomic_DNA"/>
</dbReference>
<evidence type="ECO:0000313" key="4">
    <source>
        <dbReference type="Proteomes" id="UP000005952"/>
    </source>
</evidence>
<dbReference type="KEGG" id="hdt:HYPDE_41353"/>